<organism evidence="2 3">
    <name type="scientific">Polytolypa hystricis (strain UAMH7299)</name>
    <dbReference type="NCBI Taxonomy" id="1447883"/>
    <lineage>
        <taxon>Eukaryota</taxon>
        <taxon>Fungi</taxon>
        <taxon>Dikarya</taxon>
        <taxon>Ascomycota</taxon>
        <taxon>Pezizomycotina</taxon>
        <taxon>Eurotiomycetes</taxon>
        <taxon>Eurotiomycetidae</taxon>
        <taxon>Onygenales</taxon>
        <taxon>Onygenales incertae sedis</taxon>
        <taxon>Polytolypa</taxon>
    </lineage>
</organism>
<comment type="caution">
    <text evidence="2">The sequence shown here is derived from an EMBL/GenBank/DDBJ whole genome shotgun (WGS) entry which is preliminary data.</text>
</comment>
<evidence type="ECO:0000313" key="3">
    <source>
        <dbReference type="Proteomes" id="UP000224634"/>
    </source>
</evidence>
<feature type="region of interest" description="Disordered" evidence="1">
    <location>
        <begin position="79"/>
        <end position="106"/>
    </location>
</feature>
<reference evidence="2 3" key="1">
    <citation type="submission" date="2017-10" db="EMBL/GenBank/DDBJ databases">
        <title>Comparative genomics in systemic dimorphic fungi from Ajellomycetaceae.</title>
        <authorList>
            <person name="Munoz J.F."/>
            <person name="Mcewen J.G."/>
            <person name="Clay O.K."/>
            <person name="Cuomo C.A."/>
        </authorList>
    </citation>
    <scope>NUCLEOTIDE SEQUENCE [LARGE SCALE GENOMIC DNA]</scope>
    <source>
        <strain evidence="2 3">UAMH7299</strain>
    </source>
</reference>
<proteinExistence type="predicted"/>
<protein>
    <submittedName>
        <fullName evidence="2">Uncharacterized protein</fullName>
    </submittedName>
</protein>
<keyword evidence="3" id="KW-1185">Reference proteome</keyword>
<evidence type="ECO:0000313" key="2">
    <source>
        <dbReference type="EMBL" id="PGH11739.1"/>
    </source>
</evidence>
<dbReference type="EMBL" id="PDNA01000128">
    <property type="protein sequence ID" value="PGH11739.1"/>
    <property type="molecule type" value="Genomic_DNA"/>
</dbReference>
<name>A0A2B7XS01_POLH7</name>
<accession>A0A2B7XS01</accession>
<dbReference type="Proteomes" id="UP000224634">
    <property type="component" value="Unassembled WGS sequence"/>
</dbReference>
<evidence type="ECO:0000256" key="1">
    <source>
        <dbReference type="SAM" id="MobiDB-lite"/>
    </source>
</evidence>
<sequence>MVASNLGSVKDDLAIAGVPDGPSRMCDDGDAATLWAWQMLENVAPSYMDIVTFSSSWSRVQLIHLVIVEYEVDFERKKEEELGQSLDPHQAPWKKTSRQRVIQDDE</sequence>
<dbReference type="AlphaFoldDB" id="A0A2B7XS01"/>
<gene>
    <name evidence="2" type="ORF">AJ80_07000</name>
</gene>